<sequence>MRLTIIIITACFLQLSAAGFAQRITLSEQNASLEKIIQKIRKQSGYDFLVDSKLIKKAKPVSINVKGVTIQEALNACLSDQDLTFTIEDKIVLLNPKPVSVMDKIISYFTAIDVRGKVLDETNQPLPGASVRVKGNTQTAVTDVNGMFAFRNLDENAILQISYIGYVTQEVKASASADFTIKLIPQPAELGEVVVVGFGTQKKANLIGSVAQVTAKEINDRPVSSLSNALTGMLPGVTIIQRSGQPGSAGGNIQVRGVGSFGASPAALILVDGIPVNSFNDIDPNDVENISVLKDASTAAIYGSRASNGVILVTTKNGKANDGKIKIDYNGYTGTQRATAYPEFVNSWEYAALLNEAQPGTYTEAQIQKFRDGSDRDNYPNENYIDQVLKKSTFQTGHNLSFSNSTENTQYLLSMGYLYQNGIVKKNDYSRYNLRFNMTNTFRPNLKLTTRLSGAQYLDNQPAPPATLDWTDMLTNISQVIRVPAIYVNKLSNGDYGLGVVAKGTPVSYSDNDSFFKSKQTDLLANLRLDWEVIKDLKLSAIGGYTQFNDNSQRFLANQRLNSTVKLGPGSLSQGNSLNIYKTFQQLAEYKKIFSKHELGVLLGHSYEYNKNTSFSANRTGYNSNDLTELNAGDANTQKNGGTANEFALDSYFGRLNYNYAGRYLAEGTIRYDGSSRFPKNNKYADFSAVAVGWRISEEAFLKDKISWLTDLKLKASIGVLGNQNIIRNNNADYYPYQGKLDAGSNYPFGGSLSSGVAYNVLVDPTIHWESTRTKDVGMDAGFFGGKLNVSATYFDRYTYDILVSPSASVSKVLGFGVGVQNSGKLSNKGWEFTAAYRNQIGEFSYQINTNFSIINNKVIDLGVGNITQPNGQVGNGDNLFVGAPMSIYYGYVAEGLFRDVNDIAGYADQKSINPKVQPGDIRYKDISGPNGVPDGKVDATYDRTVLGSLIPKYSYGINLTANYKNFDFSVLLQGVAKVNGYLRDYAGYAFYQNGNVQKWQMEDHWTPGNPNPDAKYPRMEVISNQGTANTLTSSFWMLNGNYLKVRNVQLGYKLSGIRLKKAGIQNVRIYATAQNPLAFSKYPIGWDPETNTGGSYYPIMANYTLGLNINF</sequence>
<dbReference type="Proteomes" id="UP000183200">
    <property type="component" value="Unassembled WGS sequence"/>
</dbReference>
<dbReference type="AlphaFoldDB" id="A0A1H0F563"/>
<dbReference type="RefSeq" id="WP_172664964.1">
    <property type="nucleotide sequence ID" value="NZ_FNGY01000010.1"/>
</dbReference>
<keyword evidence="6 7" id="KW-0998">Cell outer membrane</keyword>
<dbReference type="Gene3D" id="2.170.130.10">
    <property type="entry name" value="TonB-dependent receptor, plug domain"/>
    <property type="match status" value="1"/>
</dbReference>
<dbReference type="InterPro" id="IPR023997">
    <property type="entry name" value="TonB-dep_OMP_SusC/RagA_CS"/>
</dbReference>
<keyword evidence="3 7" id="KW-1134">Transmembrane beta strand</keyword>
<evidence type="ECO:0000256" key="6">
    <source>
        <dbReference type="ARBA" id="ARBA00023237"/>
    </source>
</evidence>
<dbReference type="EMBL" id="FNGY01000010">
    <property type="protein sequence ID" value="SDN89768.1"/>
    <property type="molecule type" value="Genomic_DNA"/>
</dbReference>
<keyword evidence="2 7" id="KW-0813">Transport</keyword>
<comment type="similarity">
    <text evidence="7">Belongs to the TonB-dependent receptor family.</text>
</comment>
<dbReference type="Pfam" id="PF13715">
    <property type="entry name" value="CarbopepD_reg_2"/>
    <property type="match status" value="1"/>
</dbReference>
<dbReference type="SUPFAM" id="SSF49464">
    <property type="entry name" value="Carboxypeptidase regulatory domain-like"/>
    <property type="match status" value="1"/>
</dbReference>
<dbReference type="InterPro" id="IPR039426">
    <property type="entry name" value="TonB-dep_rcpt-like"/>
</dbReference>
<proteinExistence type="inferred from homology"/>
<dbReference type="FunFam" id="2.170.130.10:FF:000003">
    <property type="entry name" value="SusC/RagA family TonB-linked outer membrane protein"/>
    <property type="match status" value="1"/>
</dbReference>
<evidence type="ECO:0000256" key="1">
    <source>
        <dbReference type="ARBA" id="ARBA00004571"/>
    </source>
</evidence>
<dbReference type="PROSITE" id="PS52016">
    <property type="entry name" value="TONB_DEPENDENT_REC_3"/>
    <property type="match status" value="1"/>
</dbReference>
<evidence type="ECO:0000256" key="7">
    <source>
        <dbReference type="PROSITE-ProRule" id="PRU01360"/>
    </source>
</evidence>
<dbReference type="Gene3D" id="2.40.170.20">
    <property type="entry name" value="TonB-dependent receptor, beta-barrel domain"/>
    <property type="match status" value="1"/>
</dbReference>
<dbReference type="InterPro" id="IPR037066">
    <property type="entry name" value="Plug_dom_sf"/>
</dbReference>
<dbReference type="Gene3D" id="2.60.40.1120">
    <property type="entry name" value="Carboxypeptidase-like, regulatory domain"/>
    <property type="match status" value="1"/>
</dbReference>
<feature type="domain" description="Secretin/TonB short N-terminal" evidence="9">
    <location>
        <begin position="46"/>
        <end position="97"/>
    </location>
</feature>
<name>A0A1H0F563_9SPHI</name>
<dbReference type="NCBIfam" id="TIGR04056">
    <property type="entry name" value="OMP_RagA_SusC"/>
    <property type="match status" value="1"/>
</dbReference>
<dbReference type="Pfam" id="PF07660">
    <property type="entry name" value="STN"/>
    <property type="match status" value="1"/>
</dbReference>
<reference evidence="11" key="1">
    <citation type="submission" date="2016-10" db="EMBL/GenBank/DDBJ databases">
        <authorList>
            <person name="Varghese N."/>
            <person name="Submissions S."/>
        </authorList>
    </citation>
    <scope>NUCLEOTIDE SEQUENCE [LARGE SCALE GENOMIC DNA]</scope>
    <source>
        <strain evidence="11">DSM 19110</strain>
    </source>
</reference>
<feature type="chain" id="PRO_5010205167" evidence="8">
    <location>
        <begin position="22"/>
        <end position="1112"/>
    </location>
</feature>
<dbReference type="InterPro" id="IPR011662">
    <property type="entry name" value="Secretin/TonB_short_N"/>
</dbReference>
<dbReference type="SMART" id="SM00965">
    <property type="entry name" value="STN"/>
    <property type="match status" value="1"/>
</dbReference>
<dbReference type="NCBIfam" id="TIGR04057">
    <property type="entry name" value="SusC_RagA_signa"/>
    <property type="match status" value="1"/>
</dbReference>
<keyword evidence="4 7" id="KW-0812">Transmembrane</keyword>
<dbReference type="InterPro" id="IPR023996">
    <property type="entry name" value="TonB-dep_OMP_SusC/RagA"/>
</dbReference>
<dbReference type="Pfam" id="PF07715">
    <property type="entry name" value="Plug"/>
    <property type="match status" value="1"/>
</dbReference>
<evidence type="ECO:0000313" key="10">
    <source>
        <dbReference type="EMBL" id="SDN89768.1"/>
    </source>
</evidence>
<evidence type="ECO:0000256" key="4">
    <source>
        <dbReference type="ARBA" id="ARBA00022692"/>
    </source>
</evidence>
<feature type="signal peptide" evidence="8">
    <location>
        <begin position="1"/>
        <end position="21"/>
    </location>
</feature>
<dbReference type="InterPro" id="IPR036942">
    <property type="entry name" value="Beta-barrel_TonB_sf"/>
</dbReference>
<dbReference type="InterPro" id="IPR008969">
    <property type="entry name" value="CarboxyPept-like_regulatory"/>
</dbReference>
<evidence type="ECO:0000256" key="5">
    <source>
        <dbReference type="ARBA" id="ARBA00023136"/>
    </source>
</evidence>
<keyword evidence="11" id="KW-1185">Reference proteome</keyword>
<protein>
    <submittedName>
        <fullName evidence="10">TonB-linked outer membrane protein, SusC/RagA family</fullName>
    </submittedName>
</protein>
<evidence type="ECO:0000313" key="11">
    <source>
        <dbReference type="Proteomes" id="UP000183200"/>
    </source>
</evidence>
<organism evidence="10 11">
    <name type="scientific">Pedobacter steynii</name>
    <dbReference type="NCBI Taxonomy" id="430522"/>
    <lineage>
        <taxon>Bacteria</taxon>
        <taxon>Pseudomonadati</taxon>
        <taxon>Bacteroidota</taxon>
        <taxon>Sphingobacteriia</taxon>
        <taxon>Sphingobacteriales</taxon>
        <taxon>Sphingobacteriaceae</taxon>
        <taxon>Pedobacter</taxon>
    </lineage>
</organism>
<keyword evidence="5 7" id="KW-0472">Membrane</keyword>
<accession>A0A1H0F563</accession>
<dbReference type="GO" id="GO:0009279">
    <property type="term" value="C:cell outer membrane"/>
    <property type="evidence" value="ECO:0007669"/>
    <property type="project" value="UniProtKB-SubCell"/>
</dbReference>
<evidence type="ECO:0000256" key="8">
    <source>
        <dbReference type="SAM" id="SignalP"/>
    </source>
</evidence>
<keyword evidence="8" id="KW-0732">Signal</keyword>
<evidence type="ECO:0000256" key="3">
    <source>
        <dbReference type="ARBA" id="ARBA00022452"/>
    </source>
</evidence>
<dbReference type="InterPro" id="IPR012910">
    <property type="entry name" value="Plug_dom"/>
</dbReference>
<evidence type="ECO:0000259" key="9">
    <source>
        <dbReference type="SMART" id="SM00965"/>
    </source>
</evidence>
<evidence type="ECO:0000256" key="2">
    <source>
        <dbReference type="ARBA" id="ARBA00022448"/>
    </source>
</evidence>
<dbReference type="SUPFAM" id="SSF56935">
    <property type="entry name" value="Porins"/>
    <property type="match status" value="1"/>
</dbReference>
<comment type="subcellular location">
    <subcellularLocation>
        <location evidence="1 7">Cell outer membrane</location>
        <topology evidence="1 7">Multi-pass membrane protein</topology>
    </subcellularLocation>
</comment>
<gene>
    <name evidence="10" type="ORF">SAMN05421820_11073</name>
</gene>